<feature type="compositionally biased region" description="Polar residues" evidence="1">
    <location>
        <begin position="26"/>
        <end position="51"/>
    </location>
</feature>
<reference evidence="5 6" key="1">
    <citation type="submission" date="2019-03" db="EMBL/GenBank/DDBJ databases">
        <authorList>
            <person name="Gaulin E."/>
            <person name="Dumas B."/>
        </authorList>
    </citation>
    <scope>NUCLEOTIDE SEQUENCE [LARGE SCALE GENOMIC DNA]</scope>
    <source>
        <strain evidence="5">CBS 568.67</strain>
    </source>
</reference>
<sequence length="823" mass="90727">MATDTTSTPRPASSMSKLTKFLKNVPPNSQRTGRQPNDNASSVRNDNASSVRNDDETSNGVPFESPKCLMANLDSESNASSFFEDGIPFSVATPQQIQDLPTNDSSTDDEADDYGCIDRLKDDIHECIDSIKQAIMHLTPKDTLAAQTMLDVLLDIQAKATTIASPRSHIPHFLGAALKSFDKTSLSLVDDTEKPYHSVSVQHVEQAMKIRAFRKQELPQVFPRISDHPLGVLGDLFPDILMDTIVQMFDACARDLQSCFEVLSGLSASLIGILLPVEYTDLEGSFSPISSSLKTDSDKDYKKSFVCKIDTVVDDKVDPPLSVAVQGNTKTTDLDPASSPSPSSLTHQPAHIDDSHGTYFTLPPFEAPLYDATASMKLPFGDDASAAQLFARFESGQNMPDILSAWRDFKIDPMLHHNQVYAHVKSIFQPHISFRQVRIFDILDKKQHNHRLYTEKAAATKRVCVVGGGPVGLRTAIELALMGAQVVVVEKRSTFDRENIVHLFPWVVHDLTLLGAKFFFNQFCVSMSHLHIGTRQLQCILLKTALLLGVTVFDNMSFDSLSSNVDDGYRIHTTPSLPETLQRVSALVAGGGGHDTIGDLVGIKRASFSPSPAVGAVAIVPNLLTKAERLLPQFSWAYQYNQELFGRLKRELGVDVENVVYYRGEVHYVVMTPKKASLIDAGVLATKELSSVNAEALQRYVKSVLTFFNIPCPDVDVDAKLFDFSQTRRADKAAVVMPHATSKLFVALVGDALLEPFWPQGLGINRGFHSALDAAFAISRLGQTEEAMILADHDKNYKRCARQQVQKNIHTYTVDPASRYHSL</sequence>
<dbReference type="GO" id="GO:0071949">
    <property type="term" value="F:FAD binding"/>
    <property type="evidence" value="ECO:0007669"/>
    <property type="project" value="InterPro"/>
</dbReference>
<evidence type="ECO:0000313" key="4">
    <source>
        <dbReference type="EMBL" id="KAF0689399.1"/>
    </source>
</evidence>
<accession>A0A485LCJ6</accession>
<evidence type="ECO:0000313" key="6">
    <source>
        <dbReference type="Proteomes" id="UP000332933"/>
    </source>
</evidence>
<feature type="compositionally biased region" description="Polar residues" evidence="1">
    <location>
        <begin position="1"/>
        <end position="17"/>
    </location>
</feature>
<evidence type="ECO:0000313" key="5">
    <source>
        <dbReference type="EMBL" id="VFT95883.1"/>
    </source>
</evidence>
<dbReference type="EMBL" id="VJMH01006456">
    <property type="protein sequence ID" value="KAF0689399.1"/>
    <property type="molecule type" value="Genomic_DNA"/>
</dbReference>
<feature type="domain" description="[F-actin]-monooxygenase MICAL1-3-like Rossman" evidence="3">
    <location>
        <begin position="618"/>
        <end position="707"/>
    </location>
</feature>
<feature type="region of interest" description="Disordered" evidence="1">
    <location>
        <begin position="324"/>
        <end position="350"/>
    </location>
</feature>
<feature type="domain" description="FAD-binding" evidence="2">
    <location>
        <begin position="462"/>
        <end position="495"/>
    </location>
</feature>
<dbReference type="SUPFAM" id="SSF51905">
    <property type="entry name" value="FAD/NAD(P)-binding domain"/>
    <property type="match status" value="1"/>
</dbReference>
<proteinExistence type="predicted"/>
<organism evidence="5 6">
    <name type="scientific">Aphanomyces stellatus</name>
    <dbReference type="NCBI Taxonomy" id="120398"/>
    <lineage>
        <taxon>Eukaryota</taxon>
        <taxon>Sar</taxon>
        <taxon>Stramenopiles</taxon>
        <taxon>Oomycota</taxon>
        <taxon>Saprolegniomycetes</taxon>
        <taxon>Saprolegniales</taxon>
        <taxon>Verrucalvaceae</taxon>
        <taxon>Aphanomyces</taxon>
    </lineage>
</organism>
<name>A0A485LCJ6_9STRA</name>
<evidence type="ECO:0000259" key="2">
    <source>
        <dbReference type="Pfam" id="PF01494"/>
    </source>
</evidence>
<evidence type="ECO:0000259" key="3">
    <source>
        <dbReference type="Pfam" id="PF25413"/>
    </source>
</evidence>
<feature type="region of interest" description="Disordered" evidence="1">
    <location>
        <begin position="1"/>
        <end position="63"/>
    </location>
</feature>
<dbReference type="OrthoDB" id="20799at2759"/>
<dbReference type="AlphaFoldDB" id="A0A485LCJ6"/>
<dbReference type="EMBL" id="CAADRA010006477">
    <property type="protein sequence ID" value="VFT95883.1"/>
    <property type="molecule type" value="Genomic_DNA"/>
</dbReference>
<keyword evidence="6" id="KW-1185">Reference proteome</keyword>
<evidence type="ECO:0000256" key="1">
    <source>
        <dbReference type="SAM" id="MobiDB-lite"/>
    </source>
</evidence>
<gene>
    <name evidence="5" type="primary">Aste57867_19161</name>
    <name evidence="4" type="ORF">As57867_019097</name>
    <name evidence="5" type="ORF">ASTE57867_19161</name>
</gene>
<reference evidence="4" key="2">
    <citation type="submission" date="2019-06" db="EMBL/GenBank/DDBJ databases">
        <title>Genomics analysis of Aphanomyces spp. identifies a new class of oomycete effector associated with host adaptation.</title>
        <authorList>
            <person name="Gaulin E."/>
        </authorList>
    </citation>
    <scope>NUCLEOTIDE SEQUENCE</scope>
    <source>
        <strain evidence="4">CBS 578.67</strain>
    </source>
</reference>
<dbReference type="InterPro" id="IPR002938">
    <property type="entry name" value="FAD-bd"/>
</dbReference>
<dbReference type="Gene3D" id="3.50.50.60">
    <property type="entry name" value="FAD/NAD(P)-binding domain"/>
    <property type="match status" value="1"/>
</dbReference>
<dbReference type="Proteomes" id="UP000332933">
    <property type="component" value="Unassembled WGS sequence"/>
</dbReference>
<dbReference type="InterPro" id="IPR036188">
    <property type="entry name" value="FAD/NAD-bd_sf"/>
</dbReference>
<dbReference type="InterPro" id="IPR057494">
    <property type="entry name" value="Rossman_Mical"/>
</dbReference>
<protein>
    <submittedName>
        <fullName evidence="5">Aste57867_19161 protein</fullName>
    </submittedName>
</protein>
<dbReference type="Pfam" id="PF25413">
    <property type="entry name" value="Rossman_Mical"/>
    <property type="match status" value="1"/>
</dbReference>
<dbReference type="Pfam" id="PF01494">
    <property type="entry name" value="FAD_binding_3"/>
    <property type="match status" value="1"/>
</dbReference>